<sequence>MVQAKGHNKKILLIITAAVLLLFLFVLAYFLIYGRPAKAGNRAKSVPTLYLHGFGGTANSSNDMIAYAVKHQGATKVLTARVSPFGKVHLQGSWPKNAKQPLIQVLFQNNRNGNYNEDGRWLRNILQDLRKNYQIKRVNVVAHSMGNLALMYYQLADGNNPRLPQINKQVDIAGHFDGIVGIDDQPNRNRLLAKGRPRYLNSYYRVMLARRNRFPENRVDILNIFGNLENGSNSDGDVTNVSARSLKYLLNGRYKSYREVEIKGRQAQHSRLHRNNQVNRLIGRFLWNK</sequence>
<dbReference type="Gene3D" id="3.40.50.1820">
    <property type="entry name" value="alpha/beta hydrolase"/>
    <property type="match status" value="1"/>
</dbReference>
<reference evidence="2 3" key="1">
    <citation type="journal article" date="2012" name="PLoS ONE">
        <title>Functional divergence in the genus oenococcus as predicted by genome sequencing of the newly-described species, Oenococcus kitaharae.</title>
        <authorList>
            <person name="Borneman A.R."/>
            <person name="McCarthy J.M."/>
            <person name="Chambers P.J."/>
            <person name="Bartowsky E.J."/>
        </authorList>
    </citation>
    <scope>NUCLEOTIDE SEQUENCE [LARGE SCALE GENOMIC DNA]</scope>
    <source>
        <strain evidence="3">DSM17330</strain>
    </source>
</reference>
<dbReference type="AlphaFoldDB" id="G9WJJ9"/>
<dbReference type="EMBL" id="AFVZ01000001">
    <property type="protein sequence ID" value="EHN59044.1"/>
    <property type="molecule type" value="Genomic_DNA"/>
</dbReference>
<gene>
    <name evidence="2" type="ORF">OKIT_0940</name>
</gene>
<organism evidence="2 3">
    <name type="scientific">Oenococcus kitaharae DSM 17330</name>
    <dbReference type="NCBI Taxonomy" id="1045004"/>
    <lineage>
        <taxon>Bacteria</taxon>
        <taxon>Bacillati</taxon>
        <taxon>Bacillota</taxon>
        <taxon>Bacilli</taxon>
        <taxon>Lactobacillales</taxon>
        <taxon>Lactobacillaceae</taxon>
        <taxon>Oenococcus</taxon>
    </lineage>
</organism>
<name>G9WJJ9_9LACO</name>
<protein>
    <submittedName>
        <fullName evidence="2">Cell surface hydrolase (Putative)</fullName>
    </submittedName>
</protein>
<accession>G9WJJ9</accession>
<dbReference type="SUPFAM" id="SSF53474">
    <property type="entry name" value="alpha/beta-Hydrolases"/>
    <property type="match status" value="1"/>
</dbReference>
<dbReference type="Pfam" id="PF06028">
    <property type="entry name" value="DUF915"/>
    <property type="match status" value="1"/>
</dbReference>
<comment type="caution">
    <text evidence="2">The sequence shown here is derived from an EMBL/GenBank/DDBJ whole genome shotgun (WGS) entry which is preliminary data.</text>
</comment>
<dbReference type="InterPro" id="IPR010315">
    <property type="entry name" value="DUF915_hydro-like"/>
</dbReference>
<keyword evidence="3" id="KW-1185">Reference proteome</keyword>
<dbReference type="GO" id="GO:0016787">
    <property type="term" value="F:hydrolase activity"/>
    <property type="evidence" value="ECO:0007669"/>
    <property type="project" value="UniProtKB-KW"/>
</dbReference>
<evidence type="ECO:0000256" key="1">
    <source>
        <dbReference type="SAM" id="Phobius"/>
    </source>
</evidence>
<dbReference type="STRING" id="336988.NT96_05525"/>
<feature type="transmembrane region" description="Helical" evidence="1">
    <location>
        <begin position="12"/>
        <end position="32"/>
    </location>
</feature>
<keyword evidence="2" id="KW-0378">Hydrolase</keyword>
<dbReference type="RefSeq" id="WP_007745730.1">
    <property type="nucleotide sequence ID" value="NZ_ATZG01000004.1"/>
</dbReference>
<dbReference type="PATRIC" id="fig|1045004.4.peg.940"/>
<evidence type="ECO:0000313" key="3">
    <source>
        <dbReference type="Proteomes" id="UP000004959"/>
    </source>
</evidence>
<keyword evidence="1" id="KW-1133">Transmembrane helix</keyword>
<dbReference type="Proteomes" id="UP000004959">
    <property type="component" value="Chromosome"/>
</dbReference>
<dbReference type="OrthoDB" id="503948at2"/>
<evidence type="ECO:0000313" key="2">
    <source>
        <dbReference type="EMBL" id="EHN59044.1"/>
    </source>
</evidence>
<dbReference type="eggNOG" id="COG4814">
    <property type="taxonomic scope" value="Bacteria"/>
</dbReference>
<dbReference type="InterPro" id="IPR029058">
    <property type="entry name" value="AB_hydrolase_fold"/>
</dbReference>
<proteinExistence type="predicted"/>
<keyword evidence="1" id="KW-0472">Membrane</keyword>
<keyword evidence="1" id="KW-0812">Transmembrane</keyword>
<dbReference type="HOGENOM" id="CLU_077377_0_0_9"/>